<gene>
    <name evidence="2" type="ORF">BDP27DRAFT_1264572</name>
</gene>
<dbReference type="EMBL" id="JADNRY010000047">
    <property type="protein sequence ID" value="KAF9069755.1"/>
    <property type="molecule type" value="Genomic_DNA"/>
</dbReference>
<comment type="caution">
    <text evidence="2">The sequence shown here is derived from an EMBL/GenBank/DDBJ whole genome shotgun (WGS) entry which is preliminary data.</text>
</comment>
<dbReference type="PRINTS" id="PR00081">
    <property type="entry name" value="GDHRDH"/>
</dbReference>
<dbReference type="InterPro" id="IPR002347">
    <property type="entry name" value="SDR_fam"/>
</dbReference>
<evidence type="ECO:0000256" key="1">
    <source>
        <dbReference type="ARBA" id="ARBA00023002"/>
    </source>
</evidence>
<dbReference type="PANTHER" id="PTHR43157">
    <property type="entry name" value="PHOSPHATIDYLINOSITOL-GLYCAN BIOSYNTHESIS CLASS F PROTEIN-RELATED"/>
    <property type="match status" value="1"/>
</dbReference>
<keyword evidence="3" id="KW-1185">Reference proteome</keyword>
<reference evidence="2" key="1">
    <citation type="submission" date="2020-11" db="EMBL/GenBank/DDBJ databases">
        <authorList>
            <consortium name="DOE Joint Genome Institute"/>
            <person name="Ahrendt S."/>
            <person name="Riley R."/>
            <person name="Andreopoulos W."/>
            <person name="Labutti K."/>
            <person name="Pangilinan J."/>
            <person name="Ruiz-Duenas F.J."/>
            <person name="Barrasa J.M."/>
            <person name="Sanchez-Garcia M."/>
            <person name="Camarero S."/>
            <person name="Miyauchi S."/>
            <person name="Serrano A."/>
            <person name="Linde D."/>
            <person name="Babiker R."/>
            <person name="Drula E."/>
            <person name="Ayuso-Fernandez I."/>
            <person name="Pacheco R."/>
            <person name="Padilla G."/>
            <person name="Ferreira P."/>
            <person name="Barriuso J."/>
            <person name="Kellner H."/>
            <person name="Castanera R."/>
            <person name="Alfaro M."/>
            <person name="Ramirez L."/>
            <person name="Pisabarro A.G."/>
            <person name="Kuo A."/>
            <person name="Tritt A."/>
            <person name="Lipzen A."/>
            <person name="He G."/>
            <person name="Yan M."/>
            <person name="Ng V."/>
            <person name="Cullen D."/>
            <person name="Martin F."/>
            <person name="Rosso M.-N."/>
            <person name="Henrissat B."/>
            <person name="Hibbett D."/>
            <person name="Martinez A.T."/>
            <person name="Grigoriev I.V."/>
        </authorList>
    </citation>
    <scope>NUCLEOTIDE SEQUENCE</scope>
    <source>
        <strain evidence="2">AH 40177</strain>
    </source>
</reference>
<keyword evidence="1" id="KW-0560">Oxidoreductase</keyword>
<dbReference type="Pfam" id="PF00106">
    <property type="entry name" value="adh_short"/>
    <property type="match status" value="1"/>
</dbReference>
<proteinExistence type="predicted"/>
<dbReference type="Gene3D" id="3.40.50.720">
    <property type="entry name" value="NAD(P)-binding Rossmann-like Domain"/>
    <property type="match status" value="1"/>
</dbReference>
<dbReference type="GO" id="GO:0016491">
    <property type="term" value="F:oxidoreductase activity"/>
    <property type="evidence" value="ECO:0007669"/>
    <property type="project" value="UniProtKB-KW"/>
</dbReference>
<dbReference type="SUPFAM" id="SSF51735">
    <property type="entry name" value="NAD(P)-binding Rossmann-fold domains"/>
    <property type="match status" value="1"/>
</dbReference>
<dbReference type="AlphaFoldDB" id="A0A9P5PX86"/>
<protein>
    <submittedName>
        <fullName evidence="2">Short-chain dehydrogenase</fullName>
    </submittedName>
</protein>
<dbReference type="OrthoDB" id="542013at2759"/>
<organism evidence="2 3">
    <name type="scientific">Rhodocollybia butyracea</name>
    <dbReference type="NCBI Taxonomy" id="206335"/>
    <lineage>
        <taxon>Eukaryota</taxon>
        <taxon>Fungi</taxon>
        <taxon>Dikarya</taxon>
        <taxon>Basidiomycota</taxon>
        <taxon>Agaricomycotina</taxon>
        <taxon>Agaricomycetes</taxon>
        <taxon>Agaricomycetidae</taxon>
        <taxon>Agaricales</taxon>
        <taxon>Marasmiineae</taxon>
        <taxon>Omphalotaceae</taxon>
        <taxon>Rhodocollybia</taxon>
    </lineage>
</organism>
<evidence type="ECO:0000313" key="2">
    <source>
        <dbReference type="EMBL" id="KAF9069755.1"/>
    </source>
</evidence>
<accession>A0A9P5PX86</accession>
<evidence type="ECO:0000313" key="3">
    <source>
        <dbReference type="Proteomes" id="UP000772434"/>
    </source>
</evidence>
<sequence>MSNPNLYATFTDRQKQTSPSLVHEDLTGKTVMITGANSGIGFEAAKHFATMNPARLIVVCRSMEKAQASITQIEAETGYKNAEPMALDLGDFNSISEFATQANKTLERLDILVENAAIATTEYVLTRDGWETMLQVNSLGPALHVILLLPIILRTAKQHSVVSRVVIVSSEVIFFANIRPEAIASPNILETLSSKEYCTAEVIGESRYTESKILNNMLVNKLTALLPLNIVPVALSPGFCISGLRRNIQGEAAERYKRMEDQIAYTSEEGSRLILHAALAGRNEEIRGTFLSYLKPHELPDHMLSEEGKRTEDKIWNEMLELFSQVDDRVRDIVVEYLK</sequence>
<dbReference type="Proteomes" id="UP000772434">
    <property type="component" value="Unassembled WGS sequence"/>
</dbReference>
<dbReference type="InterPro" id="IPR036291">
    <property type="entry name" value="NAD(P)-bd_dom_sf"/>
</dbReference>
<dbReference type="PANTHER" id="PTHR43157:SF31">
    <property type="entry name" value="PHOSPHATIDYLINOSITOL-GLYCAN BIOSYNTHESIS CLASS F PROTEIN"/>
    <property type="match status" value="1"/>
</dbReference>
<name>A0A9P5PX86_9AGAR</name>